<dbReference type="InterPro" id="IPR008984">
    <property type="entry name" value="SMAD_FHA_dom_sf"/>
</dbReference>
<dbReference type="InterPro" id="IPR000253">
    <property type="entry name" value="FHA_dom"/>
</dbReference>
<evidence type="ECO:0000259" key="1">
    <source>
        <dbReference type="Pfam" id="PF00498"/>
    </source>
</evidence>
<name>A0A517Y5Q7_9BACT</name>
<protein>
    <recommendedName>
        <fullName evidence="1">FHA domain-containing protein</fullName>
    </recommendedName>
</protein>
<organism evidence="2 3">
    <name type="scientific">Anatilimnocola aggregata</name>
    <dbReference type="NCBI Taxonomy" id="2528021"/>
    <lineage>
        <taxon>Bacteria</taxon>
        <taxon>Pseudomonadati</taxon>
        <taxon>Planctomycetota</taxon>
        <taxon>Planctomycetia</taxon>
        <taxon>Pirellulales</taxon>
        <taxon>Pirellulaceae</taxon>
        <taxon>Anatilimnocola</taxon>
    </lineage>
</organism>
<dbReference type="SUPFAM" id="SSF49879">
    <property type="entry name" value="SMAD/FHA domain"/>
    <property type="match status" value="1"/>
</dbReference>
<dbReference type="EMBL" id="CP036274">
    <property type="protein sequence ID" value="QDU25540.1"/>
    <property type="molecule type" value="Genomic_DNA"/>
</dbReference>
<dbReference type="CDD" id="cd00060">
    <property type="entry name" value="FHA"/>
    <property type="match status" value="1"/>
</dbReference>
<reference evidence="2 3" key="1">
    <citation type="submission" date="2019-02" db="EMBL/GenBank/DDBJ databases">
        <title>Deep-cultivation of Planctomycetes and their phenomic and genomic characterization uncovers novel biology.</title>
        <authorList>
            <person name="Wiegand S."/>
            <person name="Jogler M."/>
            <person name="Boedeker C."/>
            <person name="Pinto D."/>
            <person name="Vollmers J."/>
            <person name="Rivas-Marin E."/>
            <person name="Kohn T."/>
            <person name="Peeters S.H."/>
            <person name="Heuer A."/>
            <person name="Rast P."/>
            <person name="Oberbeckmann S."/>
            <person name="Bunk B."/>
            <person name="Jeske O."/>
            <person name="Meyerdierks A."/>
            <person name="Storesund J.E."/>
            <person name="Kallscheuer N."/>
            <person name="Luecker S."/>
            <person name="Lage O.M."/>
            <person name="Pohl T."/>
            <person name="Merkel B.J."/>
            <person name="Hornburger P."/>
            <person name="Mueller R.-W."/>
            <person name="Bruemmer F."/>
            <person name="Labrenz M."/>
            <person name="Spormann A.M."/>
            <person name="Op den Camp H."/>
            <person name="Overmann J."/>
            <person name="Amann R."/>
            <person name="Jetten M.S.M."/>
            <person name="Mascher T."/>
            <person name="Medema M.H."/>
            <person name="Devos D.P."/>
            <person name="Kaster A.-K."/>
            <person name="Ovreas L."/>
            <person name="Rohde M."/>
            <person name="Galperin M.Y."/>
            <person name="Jogler C."/>
        </authorList>
    </citation>
    <scope>NUCLEOTIDE SEQUENCE [LARGE SCALE GENOMIC DNA]</scope>
    <source>
        <strain evidence="2 3">ETA_A8</strain>
    </source>
</reference>
<dbReference type="Pfam" id="PF00498">
    <property type="entry name" value="FHA"/>
    <property type="match status" value="1"/>
</dbReference>
<keyword evidence="3" id="KW-1185">Reference proteome</keyword>
<accession>A0A517Y5Q7</accession>
<dbReference type="RefSeq" id="WP_145084650.1">
    <property type="nucleotide sequence ID" value="NZ_CP036274.1"/>
</dbReference>
<dbReference type="Gene3D" id="2.60.200.20">
    <property type="match status" value="1"/>
</dbReference>
<sequence length="473" mass="52443">MFAAWRFKLKEAETALQQGRLEDAATLLQQSDLLTYLPIKQLLAQVAIAVGKRGIERAQRGEFDSAWRDLELARVWGGETNEFQTAQRSIVDAALAEVVHHLAAEDSTGAQQRIDALARRQVKGVSLDTLREVARRLQSATKLRERAQFAEALEQLQAAAALRPDLPALDDLLRKTREAAEQARQVQEQLHVALAAADWTQTLALSEQLLQVSPQCRLARNARRQAWAEVGGKLGDSRVARETQPWASSLLGGKEDCGVVLARGPRFLLWVDAVGGYLVCLADEVVIGQAHPGNQVDVPIQADIRRRHVSIKRQGEGYVLDPLAARDSQISAMSTRQGRVRIDGKDIRSPVLLNDGDEIELGEGVKLRFRKPHALSASARLEILSNHRTHPFADAVLLMAESAVLGPKWQNHVICRDWASDVVLYRQEENLFCRAMQSLEIDGQLQEGRGRLNVRSRIVGPDFSLSLEPVEVA</sequence>
<gene>
    <name evidence="2" type="ORF">ETAA8_06090</name>
</gene>
<dbReference type="KEGG" id="aagg:ETAA8_06090"/>
<evidence type="ECO:0000313" key="2">
    <source>
        <dbReference type="EMBL" id="QDU25540.1"/>
    </source>
</evidence>
<feature type="domain" description="FHA" evidence="1">
    <location>
        <begin position="285"/>
        <end position="362"/>
    </location>
</feature>
<evidence type="ECO:0000313" key="3">
    <source>
        <dbReference type="Proteomes" id="UP000315017"/>
    </source>
</evidence>
<dbReference type="OrthoDB" id="260494at2"/>
<dbReference type="AlphaFoldDB" id="A0A517Y5Q7"/>
<proteinExistence type="predicted"/>
<dbReference type="Proteomes" id="UP000315017">
    <property type="component" value="Chromosome"/>
</dbReference>